<dbReference type="RefSeq" id="WP_185418875.1">
    <property type="nucleotide sequence ID" value="NZ_JAARRU010000007.1"/>
</dbReference>
<feature type="coiled-coil region" evidence="1">
    <location>
        <begin position="1"/>
        <end position="52"/>
    </location>
</feature>
<organism evidence="2 3">
    <name type="scientific">Listeria booriae</name>
    <dbReference type="NCBI Taxonomy" id="1552123"/>
    <lineage>
        <taxon>Bacteria</taxon>
        <taxon>Bacillati</taxon>
        <taxon>Bacillota</taxon>
        <taxon>Bacilli</taxon>
        <taxon>Bacillales</taxon>
        <taxon>Listeriaceae</taxon>
        <taxon>Listeria</taxon>
    </lineage>
</organism>
<reference evidence="2 3" key="1">
    <citation type="submission" date="2020-03" db="EMBL/GenBank/DDBJ databases">
        <title>Soil Listeria distribution.</title>
        <authorList>
            <person name="Liao J."/>
            <person name="Wiedmann M."/>
        </authorList>
    </citation>
    <scope>NUCLEOTIDE SEQUENCE [LARGE SCALE GENOMIC DNA]</scope>
    <source>
        <strain evidence="2 3">FSL L7-1427</strain>
    </source>
</reference>
<gene>
    <name evidence="2" type="ORF">HB907_16165</name>
</gene>
<evidence type="ECO:0000313" key="3">
    <source>
        <dbReference type="Proteomes" id="UP000586951"/>
    </source>
</evidence>
<sequence>MNEKEKEIDRWNQRLRNLSDNQYAKECELRRHRQLQDEIDNIHNQNNRLFQDIGSAWHRDRKMAVFLEDQRHVYQRQHFRVMEEMEDRQSQLDAERKALLDKEADYYEARRKLTIGGEQS</sequence>
<dbReference type="AlphaFoldDB" id="A0A841ZZN0"/>
<comment type="caution">
    <text evidence="2">The sequence shown here is derived from an EMBL/GenBank/DDBJ whole genome shotgun (WGS) entry which is preliminary data.</text>
</comment>
<accession>A0A841ZZN0</accession>
<protein>
    <submittedName>
        <fullName evidence="2">DUF3958 family protein</fullName>
    </submittedName>
</protein>
<evidence type="ECO:0000256" key="1">
    <source>
        <dbReference type="SAM" id="Coils"/>
    </source>
</evidence>
<name>A0A841ZZN0_9LIST</name>
<evidence type="ECO:0000313" key="2">
    <source>
        <dbReference type="EMBL" id="MBC1566945.1"/>
    </source>
</evidence>
<dbReference type="InterPro" id="IPR025014">
    <property type="entry name" value="DUF3958"/>
</dbReference>
<proteinExistence type="predicted"/>
<dbReference type="Proteomes" id="UP000586951">
    <property type="component" value="Unassembled WGS sequence"/>
</dbReference>
<dbReference type="Pfam" id="PF13125">
    <property type="entry name" value="DUF3958"/>
    <property type="match status" value="1"/>
</dbReference>
<keyword evidence="1" id="KW-0175">Coiled coil</keyword>
<dbReference type="EMBL" id="JAARRU010000007">
    <property type="protein sequence ID" value="MBC1566945.1"/>
    <property type="molecule type" value="Genomic_DNA"/>
</dbReference>